<keyword evidence="5 7" id="KW-0648">Protein biosynthesis</keyword>
<feature type="compositionally biased region" description="Basic and acidic residues" evidence="8">
    <location>
        <begin position="959"/>
        <end position="981"/>
    </location>
</feature>
<dbReference type="SMART" id="SM00088">
    <property type="entry name" value="PINT"/>
    <property type="match status" value="1"/>
</dbReference>
<keyword evidence="2 7" id="KW-0963">Cytoplasm</keyword>
<dbReference type="Pfam" id="PF22591">
    <property type="entry name" value="eIF3a_PCI_TPR-like"/>
    <property type="match status" value="1"/>
</dbReference>
<evidence type="ECO:0000256" key="7">
    <source>
        <dbReference type="HAMAP-Rule" id="MF_03000"/>
    </source>
</evidence>
<dbReference type="GO" id="GO:0071540">
    <property type="term" value="C:eukaryotic translation initiation factor 3 complex, eIF3e"/>
    <property type="evidence" value="ECO:0007669"/>
    <property type="project" value="TreeGrafter"/>
</dbReference>
<comment type="subunit">
    <text evidence="7">Component of the eukaryotic translation initiation factor 3 (eIF-3) complex.</text>
</comment>
<dbReference type="FunFam" id="4.10.860.10:FF:000001">
    <property type="entry name" value="Eukaryotic translation initiation factor 3 subunit A"/>
    <property type="match status" value="1"/>
</dbReference>
<evidence type="ECO:0000256" key="4">
    <source>
        <dbReference type="ARBA" id="ARBA00022884"/>
    </source>
</evidence>
<comment type="similarity">
    <text evidence="7">Belongs to the eIF-3 subunit A family.</text>
</comment>
<dbReference type="HAMAP" id="MF_03000">
    <property type="entry name" value="eIF3a"/>
    <property type="match status" value="1"/>
</dbReference>
<feature type="coiled-coil region" evidence="7">
    <location>
        <begin position="667"/>
        <end position="736"/>
    </location>
</feature>
<dbReference type="GO" id="GO:0002188">
    <property type="term" value="P:translation reinitiation"/>
    <property type="evidence" value="ECO:0007669"/>
    <property type="project" value="TreeGrafter"/>
</dbReference>
<gene>
    <name evidence="7" type="primary">TIF32</name>
    <name evidence="10" type="ORF">BQ2448_960</name>
</gene>
<evidence type="ECO:0000313" key="11">
    <source>
        <dbReference type="Proteomes" id="UP000198372"/>
    </source>
</evidence>
<dbReference type="GO" id="GO:0043614">
    <property type="term" value="C:multi-eIF complex"/>
    <property type="evidence" value="ECO:0007669"/>
    <property type="project" value="TreeGrafter"/>
</dbReference>
<protein>
    <recommendedName>
        <fullName evidence="7">Eukaryotic translation initiation factor 3 subunit A</fullName>
        <shortName evidence="7">eIF3a</shortName>
    </recommendedName>
    <alternativeName>
        <fullName evidence="7">Eukaryotic translation initiation factor 3 110 kDa subunit homolog</fullName>
        <shortName evidence="7">eIF3 p110</shortName>
    </alternativeName>
    <alternativeName>
        <fullName evidence="7">Translation initiation factor eIF3, p110 subunit homolog</fullName>
    </alternativeName>
</protein>
<proteinExistence type="inferred from homology"/>
<evidence type="ECO:0000259" key="9">
    <source>
        <dbReference type="PROSITE" id="PS50250"/>
    </source>
</evidence>
<feature type="compositionally biased region" description="Basic and acidic residues" evidence="8">
    <location>
        <begin position="883"/>
        <end position="922"/>
    </location>
</feature>
<dbReference type="STRING" id="269621.A0A238F7V6"/>
<dbReference type="Proteomes" id="UP000198372">
    <property type="component" value="Unassembled WGS sequence"/>
</dbReference>
<feature type="compositionally biased region" description="Low complexity" evidence="8">
    <location>
        <begin position="1002"/>
        <end position="1019"/>
    </location>
</feature>
<reference evidence="11" key="1">
    <citation type="submission" date="2016-09" db="EMBL/GenBank/DDBJ databases">
        <authorList>
            <person name="Jeantristanb JTB J.-T."/>
            <person name="Ricardo R."/>
        </authorList>
    </citation>
    <scope>NUCLEOTIDE SEQUENCE [LARGE SCALE GENOMIC DNA]</scope>
</reference>
<accession>A0A238F7V6</accession>
<dbReference type="GO" id="GO:0071541">
    <property type="term" value="C:eukaryotic translation initiation factor 3 complex, eIF3m"/>
    <property type="evidence" value="ECO:0007669"/>
    <property type="project" value="TreeGrafter"/>
</dbReference>
<evidence type="ECO:0000313" key="10">
    <source>
        <dbReference type="EMBL" id="SCV68839.1"/>
    </source>
</evidence>
<dbReference type="InterPro" id="IPR027512">
    <property type="entry name" value="EIF3A"/>
</dbReference>
<organism evidence="10 11">
    <name type="scientific">Microbotryum intermedium</name>
    <dbReference type="NCBI Taxonomy" id="269621"/>
    <lineage>
        <taxon>Eukaryota</taxon>
        <taxon>Fungi</taxon>
        <taxon>Dikarya</taxon>
        <taxon>Basidiomycota</taxon>
        <taxon>Pucciniomycotina</taxon>
        <taxon>Microbotryomycetes</taxon>
        <taxon>Microbotryales</taxon>
        <taxon>Microbotryaceae</taxon>
        <taxon>Microbotryum</taxon>
    </lineage>
</organism>
<evidence type="ECO:0000256" key="6">
    <source>
        <dbReference type="ARBA" id="ARBA00023054"/>
    </source>
</evidence>
<dbReference type="GO" id="GO:0016282">
    <property type="term" value="C:eukaryotic 43S preinitiation complex"/>
    <property type="evidence" value="ECO:0007669"/>
    <property type="project" value="UniProtKB-UniRule"/>
</dbReference>
<feature type="compositionally biased region" description="Low complexity" evidence="8">
    <location>
        <begin position="1040"/>
        <end position="1052"/>
    </location>
</feature>
<dbReference type="AlphaFoldDB" id="A0A238F7V6"/>
<comment type="function">
    <text evidence="7">RNA-binding component of the eukaryotic translation initiation factor 3 (eIF-3) complex, which is involved in protein synthesis of a specialized repertoire of mRNAs and, together with other initiation factors, stimulates binding of mRNA and methionyl-tRNAi to the 40S ribosome. The eIF-3 complex specifically targets and initiates translation of a subset of mRNAs involved in cell proliferation.</text>
</comment>
<evidence type="ECO:0000256" key="1">
    <source>
        <dbReference type="ARBA" id="ARBA00004496"/>
    </source>
</evidence>
<feature type="compositionally biased region" description="Low complexity" evidence="8">
    <location>
        <begin position="1117"/>
        <end position="1131"/>
    </location>
</feature>
<dbReference type="OrthoDB" id="18884at2759"/>
<feature type="region of interest" description="Disordered" evidence="8">
    <location>
        <begin position="179"/>
        <end position="203"/>
    </location>
</feature>
<dbReference type="PROSITE" id="PS50250">
    <property type="entry name" value="PCI"/>
    <property type="match status" value="1"/>
</dbReference>
<evidence type="ECO:0000256" key="3">
    <source>
        <dbReference type="ARBA" id="ARBA00022540"/>
    </source>
</evidence>
<keyword evidence="11" id="KW-1185">Reference proteome</keyword>
<feature type="compositionally biased region" description="Acidic residues" evidence="8">
    <location>
        <begin position="193"/>
        <end position="203"/>
    </location>
</feature>
<feature type="region of interest" description="Disordered" evidence="8">
    <location>
        <begin position="878"/>
        <end position="1158"/>
    </location>
</feature>
<feature type="compositionally biased region" description="Pro residues" evidence="8">
    <location>
        <begin position="1088"/>
        <end position="1100"/>
    </location>
</feature>
<keyword evidence="4 7" id="KW-0694">RNA-binding</keyword>
<dbReference type="PANTHER" id="PTHR14005:SF0">
    <property type="entry name" value="EUKARYOTIC TRANSLATION INITIATION FACTOR 3 SUBUNIT A"/>
    <property type="match status" value="1"/>
</dbReference>
<dbReference type="EMBL" id="FMSP01000003">
    <property type="protein sequence ID" value="SCV68839.1"/>
    <property type="molecule type" value="Genomic_DNA"/>
</dbReference>
<feature type="compositionally biased region" description="Basic and acidic residues" evidence="8">
    <location>
        <begin position="930"/>
        <end position="944"/>
    </location>
</feature>
<evidence type="ECO:0000256" key="2">
    <source>
        <dbReference type="ARBA" id="ARBA00022490"/>
    </source>
</evidence>
<dbReference type="FunFam" id="1.25.40.860:FF:000003">
    <property type="entry name" value="Eukaryotic translation initiation factor 3 subunit A"/>
    <property type="match status" value="1"/>
</dbReference>
<dbReference type="Gene3D" id="4.10.860.10">
    <property type="entry name" value="UVR domain"/>
    <property type="match status" value="1"/>
</dbReference>
<name>A0A238F7V6_9BASI</name>
<dbReference type="PANTHER" id="PTHR14005">
    <property type="entry name" value="EUKARYOTIC TRANSLATION INITIATION FACTOR 3, THETA SUBUNIT"/>
    <property type="match status" value="1"/>
</dbReference>
<feature type="compositionally biased region" description="Basic and acidic residues" evidence="8">
    <location>
        <begin position="1145"/>
        <end position="1158"/>
    </location>
</feature>
<evidence type="ECO:0000256" key="5">
    <source>
        <dbReference type="ARBA" id="ARBA00022917"/>
    </source>
</evidence>
<keyword evidence="6 7" id="KW-0175">Coiled coil</keyword>
<dbReference type="GO" id="GO:0003729">
    <property type="term" value="F:mRNA binding"/>
    <property type="evidence" value="ECO:0007669"/>
    <property type="project" value="TreeGrafter"/>
</dbReference>
<dbReference type="InterPro" id="IPR054711">
    <property type="entry name" value="eIF3a_PCI_TPR-like"/>
</dbReference>
<sequence length="1158" mass="127913">MSPFTRPELVIRVSCWCECAFGVAARDAELRWANHLTTTLPATIMGCSGLAKDDSIEWQAFTCSEGGRDGQRARRSLARRCDELLSVNQPLAALSSISEVFSSKRFRTTPLSMLEPILIKFLGLCVDLRKGRTAKEGLHIYKNVAQNTSVSSVEVVITKFLEQSRAKLTEALAKVDELEGPAPEKLTDTNGEDKDDVEDLEASETPESILLSTVSEEKSRDRTYRTLVTPWLRFLWEAYRTALDTLRNNARLEVLYQTVCHDAFAFCLEHQRKTEFRRLAETLRSHLTSSQKYSHQSHSINLNDPDTLQRHLDTRFVQLNTAVELELWQEAFRTAEDIHALVGMSKRAPKASMMATFFDKMVKVFGVGQNYLFHAAAYSKLYALHAARVAAVGDKAEDTELEKLSSLVLLSALAVPLGSGLLGESGKRREVSEEGEAKGKLGRLAALLGLTAAPTRSGLLNDALSRHVLKRVSPELRELYNILEVDFHPLSITSKIEPILASLAAKPETARYVEPLKDVVLARLFEQLAQVYASLKIERVVKLASFAASEQVAATRMRVERFITEACRRGDLDVTIDHATGSIKFDEDLFNADTSAAPIASTSAAPYEAKSLQPSAAALLRSHLARLAASLHATLDAVAPEHSPLFAATQAREKAFASFAAQGADEREALIARAQIIKRRKELAEEQNARAEKEEAHQRTLRAAKKAEEDALRQKNEVRNREVERVRREVEQVKQAEAAKIAESLVKGGLKVDMDKLPELSASDLVQLQVQQIEKDKKDLAHKLAGVNKRLDYLERAFRKEEIPLVKQDYERQQTRDRMAHELARTQRAEQNRKQHAEALAIKQSLARLMPDYRAYKEKAEQESRAAYEAEEKRLAQALAAAKAERRQKVLDQRRREQEEAQRGERERVERAERERAAAEAQREEEEREAAEKAAIEARQRQMEQEAEAARAAALAARQAEREKDLETARLRQQREDEALARRQNRQPSGPAPVGSAEWKAARAPPHVPVAAASSGAPSERPRLNLAPRTAPVPAADGVTTSSSIAASTTAAEPTRPSGPPRLVGVGGDKPSWREREAARAANGGAPAAPPTSATPPPPQQAASGPPQVGGGKWTRRAPGAGEGPPDGAARQSSGSYRPPGARTDAPKDDARKPSGRW</sequence>
<evidence type="ECO:0000256" key="8">
    <source>
        <dbReference type="SAM" id="MobiDB-lite"/>
    </source>
</evidence>
<comment type="subcellular location">
    <subcellularLocation>
        <location evidence="1 7">Cytoplasm</location>
    </subcellularLocation>
</comment>
<dbReference type="GO" id="GO:0001732">
    <property type="term" value="P:formation of cytoplasmic translation initiation complex"/>
    <property type="evidence" value="ECO:0007669"/>
    <property type="project" value="UniProtKB-UniRule"/>
</dbReference>
<keyword evidence="3 7" id="KW-0396">Initiation factor</keyword>
<dbReference type="GO" id="GO:0003743">
    <property type="term" value="F:translation initiation factor activity"/>
    <property type="evidence" value="ECO:0007669"/>
    <property type="project" value="UniProtKB-UniRule"/>
</dbReference>
<dbReference type="Gene3D" id="1.25.40.860">
    <property type="match status" value="2"/>
</dbReference>
<dbReference type="GO" id="GO:0033290">
    <property type="term" value="C:eukaryotic 48S preinitiation complex"/>
    <property type="evidence" value="ECO:0007669"/>
    <property type="project" value="UniProtKB-UniRule"/>
</dbReference>
<feature type="domain" description="PCI" evidence="9">
    <location>
        <begin position="401"/>
        <end position="590"/>
    </location>
</feature>
<dbReference type="InterPro" id="IPR000717">
    <property type="entry name" value="PCI_dom"/>
</dbReference>